<feature type="transmembrane region" description="Helical" evidence="2">
    <location>
        <begin position="12"/>
        <end position="33"/>
    </location>
</feature>
<evidence type="ECO:0000256" key="1">
    <source>
        <dbReference type="SAM" id="MobiDB-lite"/>
    </source>
</evidence>
<dbReference type="GO" id="GO:0003723">
    <property type="term" value="F:RNA binding"/>
    <property type="evidence" value="ECO:0007669"/>
    <property type="project" value="TreeGrafter"/>
</dbReference>
<evidence type="ECO:0000313" key="3">
    <source>
        <dbReference type="EMBL" id="CAD2216259.1"/>
    </source>
</evidence>
<sequence>MRADKVIYVPQYGTISSLNVVTSLGIALFYAYLDTYFPHSRTLIQAHRIPKEDEALLKELAQYQKVFESVAPLPEGSDAPVGSGPKRDDPHFNPVPRCDPRPIHPMFFQKDLTTIRNDLTAFRSALRQLSGVRGNHFGLSILYENDFDQRNFGGLVRNANAFLVDHIFYIGRRKFNVVGTVGSYHYTPPIFCGPVFSGTHSVTSPHVRRGEDEGPLVPSTEEEWLEDVQRMIEAKCDGKVQFWFLDIAQEKLYSTSDPGDNSSSSPASLAWYEEVRNDPTKVITCCDTEEALAAAAREAPNTVLIIPQEGKLPHSRLLQQCSKVLQIVPSRAEDEMRWCGLSAQVASGIALQRLSSVMHPKIKCI</sequence>
<dbReference type="EMBL" id="LR877150">
    <property type="protein sequence ID" value="CAD2216259.1"/>
    <property type="molecule type" value="Genomic_DNA"/>
</dbReference>
<keyword evidence="4" id="KW-1185">Reference proteome</keyword>
<keyword evidence="2" id="KW-0812">Transmembrane</keyword>
<accession>A0A7G2C9L4</accession>
<organism evidence="3 4">
    <name type="scientific">Angomonas deanei</name>
    <dbReference type="NCBI Taxonomy" id="59799"/>
    <lineage>
        <taxon>Eukaryota</taxon>
        <taxon>Discoba</taxon>
        <taxon>Euglenozoa</taxon>
        <taxon>Kinetoplastea</taxon>
        <taxon>Metakinetoplastina</taxon>
        <taxon>Trypanosomatida</taxon>
        <taxon>Trypanosomatidae</taxon>
        <taxon>Strigomonadinae</taxon>
        <taxon>Angomonas</taxon>
    </lineage>
</organism>
<keyword evidence="2" id="KW-0472">Membrane</keyword>
<gene>
    <name evidence="3" type="ORF">ADEAN_000372000</name>
</gene>
<dbReference type="InterPro" id="IPR051259">
    <property type="entry name" value="rRNA_Methyltransferase"/>
</dbReference>
<evidence type="ECO:0000313" key="4">
    <source>
        <dbReference type="Proteomes" id="UP000515908"/>
    </source>
</evidence>
<dbReference type="OrthoDB" id="239614at2759"/>
<dbReference type="InterPro" id="IPR029028">
    <property type="entry name" value="Alpha/beta_knot_MTases"/>
</dbReference>
<dbReference type="PANTHER" id="PTHR43191">
    <property type="entry name" value="RRNA METHYLTRANSFERASE 3"/>
    <property type="match status" value="1"/>
</dbReference>
<feature type="region of interest" description="Disordered" evidence="1">
    <location>
        <begin position="74"/>
        <end position="96"/>
    </location>
</feature>
<dbReference type="PANTHER" id="PTHR43191:SF2">
    <property type="entry name" value="RRNA METHYLTRANSFERASE 3, MITOCHONDRIAL"/>
    <property type="match status" value="1"/>
</dbReference>
<dbReference type="VEuPathDB" id="TriTrypDB:ADEAN_000372000"/>
<keyword evidence="2" id="KW-1133">Transmembrane helix</keyword>
<evidence type="ECO:0000256" key="2">
    <source>
        <dbReference type="SAM" id="Phobius"/>
    </source>
</evidence>
<dbReference type="SUPFAM" id="SSF75217">
    <property type="entry name" value="alpha/beta knot"/>
    <property type="match status" value="1"/>
</dbReference>
<dbReference type="Proteomes" id="UP000515908">
    <property type="component" value="Chromosome 06"/>
</dbReference>
<protein>
    <submittedName>
        <fullName evidence="3">Uncharacterized protein</fullName>
    </submittedName>
</protein>
<name>A0A7G2C9L4_9TRYP</name>
<dbReference type="AlphaFoldDB" id="A0A7G2C9L4"/>
<reference evidence="3 4" key="1">
    <citation type="submission" date="2020-08" db="EMBL/GenBank/DDBJ databases">
        <authorList>
            <person name="Newling K."/>
            <person name="Davey J."/>
            <person name="Forrester S."/>
        </authorList>
    </citation>
    <scope>NUCLEOTIDE SEQUENCE [LARGE SCALE GENOMIC DNA]</scope>
    <source>
        <strain evidence="4">Crithidia deanei Carvalho (ATCC PRA-265)</strain>
    </source>
</reference>
<proteinExistence type="predicted"/>